<dbReference type="Proteomes" id="UP000228767">
    <property type="component" value="Unassembled WGS sequence"/>
</dbReference>
<name>A0A2H0RE50_9BACT</name>
<sequence length="75" mass="7866">MSRVRRSRRGQGLSEYALVVGLVAVMCVAILSRVGLQVAEIFSTTAMAIGGTVSATSSAEETGEEDDDFSAPPLF</sequence>
<proteinExistence type="predicted"/>
<evidence type="ECO:0000313" key="3">
    <source>
        <dbReference type="EMBL" id="PIR44747.1"/>
    </source>
</evidence>
<feature type="transmembrane region" description="Helical" evidence="2">
    <location>
        <begin position="12"/>
        <end position="31"/>
    </location>
</feature>
<keyword evidence="2" id="KW-1133">Transmembrane helix</keyword>
<gene>
    <name evidence="3" type="ORF">COV10_02585</name>
</gene>
<dbReference type="AlphaFoldDB" id="A0A2H0RE50"/>
<protein>
    <recommendedName>
        <fullName evidence="5">Flp family type IVb pilin</fullName>
    </recommendedName>
</protein>
<feature type="region of interest" description="Disordered" evidence="1">
    <location>
        <begin position="53"/>
        <end position="75"/>
    </location>
</feature>
<evidence type="ECO:0008006" key="5">
    <source>
        <dbReference type="Google" id="ProtNLM"/>
    </source>
</evidence>
<reference evidence="3 4" key="1">
    <citation type="submission" date="2017-09" db="EMBL/GenBank/DDBJ databases">
        <title>Depth-based differentiation of microbial function through sediment-hosted aquifers and enrichment of novel symbionts in the deep terrestrial subsurface.</title>
        <authorList>
            <person name="Probst A.J."/>
            <person name="Ladd B."/>
            <person name="Jarett J.K."/>
            <person name="Geller-Mcgrath D.E."/>
            <person name="Sieber C.M."/>
            <person name="Emerson J.B."/>
            <person name="Anantharaman K."/>
            <person name="Thomas B.C."/>
            <person name="Malmstrom R."/>
            <person name="Stieglmeier M."/>
            <person name="Klingl A."/>
            <person name="Woyke T."/>
            <person name="Ryan C.M."/>
            <person name="Banfield J.F."/>
        </authorList>
    </citation>
    <scope>NUCLEOTIDE SEQUENCE [LARGE SCALE GENOMIC DNA]</scope>
    <source>
        <strain evidence="3">CG10_big_fil_rev_8_21_14_0_10_51_16</strain>
    </source>
</reference>
<evidence type="ECO:0000313" key="4">
    <source>
        <dbReference type="Proteomes" id="UP000228767"/>
    </source>
</evidence>
<keyword evidence="2" id="KW-0812">Transmembrane</keyword>
<evidence type="ECO:0000256" key="1">
    <source>
        <dbReference type="SAM" id="MobiDB-lite"/>
    </source>
</evidence>
<evidence type="ECO:0000256" key="2">
    <source>
        <dbReference type="SAM" id="Phobius"/>
    </source>
</evidence>
<keyword evidence="2" id="KW-0472">Membrane</keyword>
<comment type="caution">
    <text evidence="3">The sequence shown here is derived from an EMBL/GenBank/DDBJ whole genome shotgun (WGS) entry which is preliminary data.</text>
</comment>
<dbReference type="EMBL" id="PCYI01000019">
    <property type="protein sequence ID" value="PIR44747.1"/>
    <property type="molecule type" value="Genomic_DNA"/>
</dbReference>
<accession>A0A2H0RE50</accession>
<organism evidence="3 4">
    <name type="scientific">Candidatus Vogelbacteria bacterium CG10_big_fil_rev_8_21_14_0_10_51_16</name>
    <dbReference type="NCBI Taxonomy" id="1975045"/>
    <lineage>
        <taxon>Bacteria</taxon>
        <taxon>Candidatus Vogeliibacteriota</taxon>
    </lineage>
</organism>